<dbReference type="SUPFAM" id="SSF103473">
    <property type="entry name" value="MFS general substrate transporter"/>
    <property type="match status" value="1"/>
</dbReference>
<evidence type="ECO:0000313" key="7">
    <source>
        <dbReference type="EMBL" id="MFG6460559.1"/>
    </source>
</evidence>
<dbReference type="InterPro" id="IPR011701">
    <property type="entry name" value="MFS"/>
</dbReference>
<evidence type="ECO:0000256" key="6">
    <source>
        <dbReference type="SAM" id="Phobius"/>
    </source>
</evidence>
<accession>A0ABW7GF28</accession>
<proteinExistence type="predicted"/>
<keyword evidence="5 6" id="KW-0472">Membrane</keyword>
<feature type="transmembrane region" description="Helical" evidence="6">
    <location>
        <begin position="305"/>
        <end position="326"/>
    </location>
</feature>
<feature type="transmembrane region" description="Helical" evidence="6">
    <location>
        <begin position="76"/>
        <end position="98"/>
    </location>
</feature>
<evidence type="ECO:0000256" key="5">
    <source>
        <dbReference type="ARBA" id="ARBA00023136"/>
    </source>
</evidence>
<dbReference type="PANTHER" id="PTHR12778:SF10">
    <property type="entry name" value="MAJOR FACILITATOR SUPERFAMILY DOMAIN-CONTAINING PROTEIN 3"/>
    <property type="match status" value="1"/>
</dbReference>
<dbReference type="Pfam" id="PF07690">
    <property type="entry name" value="MFS_1"/>
    <property type="match status" value="1"/>
</dbReference>
<protein>
    <submittedName>
        <fullName evidence="7">MFS transporter</fullName>
    </submittedName>
</protein>
<keyword evidence="4 6" id="KW-1133">Transmembrane helix</keyword>
<evidence type="ECO:0000313" key="8">
    <source>
        <dbReference type="Proteomes" id="UP001606302"/>
    </source>
</evidence>
<comment type="subcellular location">
    <subcellularLocation>
        <location evidence="1">Membrane</location>
        <topology evidence="1">Multi-pass membrane protein</topology>
    </subcellularLocation>
</comment>
<dbReference type="Proteomes" id="UP001606302">
    <property type="component" value="Unassembled WGS sequence"/>
</dbReference>
<feature type="transmembrane region" description="Helical" evidence="6">
    <location>
        <begin position="278"/>
        <end position="298"/>
    </location>
</feature>
<reference evidence="7 8" key="1">
    <citation type="submission" date="2024-08" db="EMBL/GenBank/DDBJ databases">
        <authorList>
            <person name="Lu H."/>
        </authorList>
    </citation>
    <scope>NUCLEOTIDE SEQUENCE [LARGE SCALE GENOMIC DNA]</scope>
    <source>
        <strain evidence="7 8">DXS20W</strain>
    </source>
</reference>
<dbReference type="InterPro" id="IPR004752">
    <property type="entry name" value="AmpG_permease/AT-1"/>
</dbReference>
<feature type="transmembrane region" description="Helical" evidence="6">
    <location>
        <begin position="12"/>
        <end position="33"/>
    </location>
</feature>
<dbReference type="Gene3D" id="1.20.1250.20">
    <property type="entry name" value="MFS general substrate transporter like domains"/>
    <property type="match status" value="1"/>
</dbReference>
<gene>
    <name evidence="7" type="ORF">ACG04Q_03180</name>
</gene>
<evidence type="ECO:0000256" key="1">
    <source>
        <dbReference type="ARBA" id="ARBA00004141"/>
    </source>
</evidence>
<evidence type="ECO:0000256" key="3">
    <source>
        <dbReference type="ARBA" id="ARBA00022692"/>
    </source>
</evidence>
<organism evidence="7 8">
    <name type="scientific">Pelomonas lactea</name>
    <dbReference type="NCBI Taxonomy" id="3299030"/>
    <lineage>
        <taxon>Bacteria</taxon>
        <taxon>Pseudomonadati</taxon>
        <taxon>Pseudomonadota</taxon>
        <taxon>Betaproteobacteria</taxon>
        <taxon>Burkholderiales</taxon>
        <taxon>Sphaerotilaceae</taxon>
        <taxon>Roseateles</taxon>
    </lineage>
</organism>
<keyword evidence="2" id="KW-0813">Transport</keyword>
<dbReference type="RefSeq" id="WP_394509367.1">
    <property type="nucleotide sequence ID" value="NZ_JBIGHX010000001.1"/>
</dbReference>
<dbReference type="InterPro" id="IPR036259">
    <property type="entry name" value="MFS_trans_sf"/>
</dbReference>
<dbReference type="PANTHER" id="PTHR12778">
    <property type="entry name" value="SOLUTE CARRIER FAMILY 33 ACETYL-COA TRANSPORTER -RELATED"/>
    <property type="match status" value="1"/>
</dbReference>
<comment type="caution">
    <text evidence="7">The sequence shown here is derived from an EMBL/GenBank/DDBJ whole genome shotgun (WGS) entry which is preliminary data.</text>
</comment>
<feature type="transmembrane region" description="Helical" evidence="6">
    <location>
        <begin position="175"/>
        <end position="197"/>
    </location>
</feature>
<feature type="transmembrane region" description="Helical" evidence="6">
    <location>
        <begin position="370"/>
        <end position="390"/>
    </location>
</feature>
<feature type="transmembrane region" description="Helical" evidence="6">
    <location>
        <begin position="139"/>
        <end position="163"/>
    </location>
</feature>
<keyword evidence="8" id="KW-1185">Reference proteome</keyword>
<sequence>MSTPSPRIRNPWAWVPSSYLAEGIPFAMVIWVAGTMFKDLGHSDGEITLATASIGIAWSLKPLWAAFLDMFKTKKFFVLWMEALMALLLCGIAVALPLPNYFQITIAVLWVMAFASATQDICVDGIYITSLDEKGLAKYIGVQGVFWNVGRLFGTALVVWLAGSLKEDHHLSTTAAWSWALGMSGATLALLAAYHWFFLPTGSLGERPESVKAAFRTFGEAVVDFFKKDSIWGMLLFVFLYRSSEGLLLIEGPLFLQASPDAGGVGLSLKDKGLIDGTIATVVSLGAGLLGGAFMAKYGLNRRTLVFMALCLNIPHVCFVVLSQLAGPGHSLSFWTVASLVTLEKFGYSFGFVANMLYMMQQISPGKFHMTHYAFANSIMNLTLVPTQMVSGPLADHFGYKTYFIIVMVAAIPSVLGAMFAPFPRKPDNGQPHGGPARH</sequence>
<feature type="transmembrane region" description="Helical" evidence="6">
    <location>
        <begin position="402"/>
        <end position="423"/>
    </location>
</feature>
<name>A0ABW7GF28_9BURK</name>
<dbReference type="EMBL" id="JBIGHX010000001">
    <property type="protein sequence ID" value="MFG6460559.1"/>
    <property type="molecule type" value="Genomic_DNA"/>
</dbReference>
<evidence type="ECO:0000256" key="2">
    <source>
        <dbReference type="ARBA" id="ARBA00022448"/>
    </source>
</evidence>
<feature type="transmembrane region" description="Helical" evidence="6">
    <location>
        <begin position="104"/>
        <end position="127"/>
    </location>
</feature>
<evidence type="ECO:0000256" key="4">
    <source>
        <dbReference type="ARBA" id="ARBA00022989"/>
    </source>
</evidence>
<keyword evidence="3 6" id="KW-0812">Transmembrane</keyword>
<feature type="transmembrane region" description="Helical" evidence="6">
    <location>
        <begin position="332"/>
        <end position="358"/>
    </location>
</feature>